<protein>
    <submittedName>
        <fullName evidence="3">Sulfur carrier protein ThiS adenylyltransferase</fullName>
        <ecNumber evidence="3">2.7.7.73</ecNumber>
    </submittedName>
</protein>
<sequence>MLSDDDFLRYSRQLLLEEIGEEGQRRLKHSTALIVGLGGLGSPVSLYLAAAGVGTLILADDDSLHQTNLQRQILFDTGDVKKPKAKLAVKRLKGLNPSINYRIEAQRIVPETLPELLNGVDLVIDCCDNMATRHAVNAACVNRSLPLISGSAVGFSGQLLVLTPPFTEGCYACLYPDREEPHRNCRTAGVLGPMVGAIGSLQALEAVKMLAGLPSALSGHLRLFNGKQHAWTSLRLRRDPQCSICGGLHAHHH</sequence>
<dbReference type="OrthoDB" id="9804286at2"/>
<dbReference type="EMBL" id="LS483470">
    <property type="protein sequence ID" value="SQI35233.1"/>
    <property type="molecule type" value="Genomic_DNA"/>
</dbReference>
<keyword evidence="4" id="KW-1185">Reference proteome</keyword>
<keyword evidence="3" id="KW-0808">Transferase</keyword>
<dbReference type="EC" id="2.7.7.73" evidence="3"/>
<name>A0A2X4U7U4_9GAMM</name>
<dbReference type="InterPro" id="IPR035985">
    <property type="entry name" value="Ubiquitin-activating_enz"/>
</dbReference>
<gene>
    <name evidence="3" type="primary">thiF</name>
    <name evidence="3" type="ORF">NCTC12151_00409</name>
</gene>
<dbReference type="AlphaFoldDB" id="A0A2X4U7U4"/>
<feature type="domain" description="THIF-type NAD/FAD binding fold" evidence="2">
    <location>
        <begin position="10"/>
        <end position="243"/>
    </location>
</feature>
<dbReference type="GO" id="GO:0008641">
    <property type="term" value="F:ubiquitin-like modifier activating enzyme activity"/>
    <property type="evidence" value="ECO:0007669"/>
    <property type="project" value="InterPro"/>
</dbReference>
<evidence type="ECO:0000313" key="3">
    <source>
        <dbReference type="EMBL" id="SQI35233.1"/>
    </source>
</evidence>
<evidence type="ECO:0000259" key="2">
    <source>
        <dbReference type="Pfam" id="PF00899"/>
    </source>
</evidence>
<dbReference type="KEGG" id="lri:NCTC12151_00409"/>
<dbReference type="Proteomes" id="UP000249005">
    <property type="component" value="Chromosome 1"/>
</dbReference>
<dbReference type="GO" id="GO:0008146">
    <property type="term" value="F:sulfotransferase activity"/>
    <property type="evidence" value="ECO:0007669"/>
    <property type="project" value="TreeGrafter"/>
</dbReference>
<dbReference type="InterPro" id="IPR000594">
    <property type="entry name" value="ThiF_NAD_FAD-bd"/>
</dbReference>
<evidence type="ECO:0000313" key="4">
    <source>
        <dbReference type="Proteomes" id="UP000249005"/>
    </source>
</evidence>
<dbReference type="FunFam" id="3.40.50.720:FF:000080">
    <property type="entry name" value="Thiazole biosynthesis adenylyltransferase ThiF"/>
    <property type="match status" value="1"/>
</dbReference>
<comment type="similarity">
    <text evidence="1">Belongs to the HesA/MoeB/ThiF family.</text>
</comment>
<dbReference type="Pfam" id="PF00899">
    <property type="entry name" value="ThiF"/>
    <property type="match status" value="1"/>
</dbReference>
<dbReference type="Gene3D" id="3.40.50.720">
    <property type="entry name" value="NAD(P)-binding Rossmann-like Domain"/>
    <property type="match status" value="1"/>
</dbReference>
<keyword evidence="3" id="KW-0548">Nucleotidyltransferase</keyword>
<dbReference type="InterPro" id="IPR045886">
    <property type="entry name" value="ThiF/MoeB/HesA"/>
</dbReference>
<accession>A0A2X4U7U4</accession>
<dbReference type="GO" id="GO:0016779">
    <property type="term" value="F:nucleotidyltransferase activity"/>
    <property type="evidence" value="ECO:0007669"/>
    <property type="project" value="UniProtKB-KW"/>
</dbReference>
<dbReference type="RefSeq" id="WP_111739071.1">
    <property type="nucleotide sequence ID" value="NZ_LR698987.1"/>
</dbReference>
<evidence type="ECO:0000256" key="1">
    <source>
        <dbReference type="ARBA" id="ARBA00009919"/>
    </source>
</evidence>
<dbReference type="PANTHER" id="PTHR10953">
    <property type="entry name" value="UBIQUITIN-ACTIVATING ENZYME E1"/>
    <property type="match status" value="1"/>
</dbReference>
<dbReference type="GO" id="GO:0004792">
    <property type="term" value="F:thiosulfate-cyanide sulfurtransferase activity"/>
    <property type="evidence" value="ECO:0007669"/>
    <property type="project" value="TreeGrafter"/>
</dbReference>
<proteinExistence type="inferred from homology"/>
<dbReference type="SUPFAM" id="SSF69572">
    <property type="entry name" value="Activating enzymes of the ubiquitin-like proteins"/>
    <property type="match status" value="1"/>
</dbReference>
<dbReference type="PANTHER" id="PTHR10953:SF240">
    <property type="entry name" value="SULFUR CARRIER PROTEIN THIS ADENYLYLTRANSFERASE"/>
    <property type="match status" value="1"/>
</dbReference>
<organism evidence="3 4">
    <name type="scientific">Leminorella richardii</name>
    <dbReference type="NCBI Taxonomy" id="158841"/>
    <lineage>
        <taxon>Bacteria</taxon>
        <taxon>Pseudomonadati</taxon>
        <taxon>Pseudomonadota</taxon>
        <taxon>Gammaproteobacteria</taxon>
        <taxon>Enterobacterales</taxon>
        <taxon>Budviciaceae</taxon>
        <taxon>Leminorella</taxon>
    </lineage>
</organism>
<dbReference type="GO" id="GO:0005829">
    <property type="term" value="C:cytosol"/>
    <property type="evidence" value="ECO:0007669"/>
    <property type="project" value="TreeGrafter"/>
</dbReference>
<dbReference type="CDD" id="cd00757">
    <property type="entry name" value="ThiF_MoeB_HesA_family"/>
    <property type="match status" value="1"/>
</dbReference>
<reference evidence="3 4" key="1">
    <citation type="submission" date="2018-06" db="EMBL/GenBank/DDBJ databases">
        <authorList>
            <consortium name="Pathogen Informatics"/>
            <person name="Doyle S."/>
        </authorList>
    </citation>
    <scope>NUCLEOTIDE SEQUENCE [LARGE SCALE GENOMIC DNA]</scope>
    <source>
        <strain evidence="3 4">NCTC12151</strain>
    </source>
</reference>